<accession>A0ACC0BCE1</accession>
<evidence type="ECO:0000313" key="1">
    <source>
        <dbReference type="EMBL" id="KAI5670300.1"/>
    </source>
</evidence>
<evidence type="ECO:0000313" key="2">
    <source>
        <dbReference type="Proteomes" id="UP001060085"/>
    </source>
</evidence>
<gene>
    <name evidence="1" type="ORF">M9H77_10664</name>
</gene>
<dbReference type="Proteomes" id="UP001060085">
    <property type="component" value="Linkage Group LG03"/>
</dbReference>
<protein>
    <submittedName>
        <fullName evidence="1">Uncharacterized protein</fullName>
    </submittedName>
</protein>
<reference evidence="2" key="1">
    <citation type="journal article" date="2023" name="Nat. Plants">
        <title>Single-cell RNA sequencing provides a high-resolution roadmap for understanding the multicellular compartmentation of specialized metabolism.</title>
        <authorList>
            <person name="Sun S."/>
            <person name="Shen X."/>
            <person name="Li Y."/>
            <person name="Li Y."/>
            <person name="Wang S."/>
            <person name="Li R."/>
            <person name="Zhang H."/>
            <person name="Shen G."/>
            <person name="Guo B."/>
            <person name="Wei J."/>
            <person name="Xu J."/>
            <person name="St-Pierre B."/>
            <person name="Chen S."/>
            <person name="Sun C."/>
        </authorList>
    </citation>
    <scope>NUCLEOTIDE SEQUENCE [LARGE SCALE GENOMIC DNA]</scope>
</reference>
<proteinExistence type="predicted"/>
<organism evidence="1 2">
    <name type="scientific">Catharanthus roseus</name>
    <name type="common">Madagascar periwinkle</name>
    <name type="synonym">Vinca rosea</name>
    <dbReference type="NCBI Taxonomy" id="4058"/>
    <lineage>
        <taxon>Eukaryota</taxon>
        <taxon>Viridiplantae</taxon>
        <taxon>Streptophyta</taxon>
        <taxon>Embryophyta</taxon>
        <taxon>Tracheophyta</taxon>
        <taxon>Spermatophyta</taxon>
        <taxon>Magnoliopsida</taxon>
        <taxon>eudicotyledons</taxon>
        <taxon>Gunneridae</taxon>
        <taxon>Pentapetalae</taxon>
        <taxon>asterids</taxon>
        <taxon>lamiids</taxon>
        <taxon>Gentianales</taxon>
        <taxon>Apocynaceae</taxon>
        <taxon>Rauvolfioideae</taxon>
        <taxon>Vinceae</taxon>
        <taxon>Catharanthinae</taxon>
        <taxon>Catharanthus</taxon>
    </lineage>
</organism>
<sequence>MPGQGKTTLAYKVYNDPSVKYHFNKCAWCFVTQVHQRRGLLLNILSEVSEKFDKSRKLSEEDLAEKLYKCLKCQRYLIVMDDIWNMKVWDELKESFSNDNNGSRILFTSRIHTIALLTNVASSTHHLCPLTIEESREVLQKKLFYKDSCCPPYLLDVGKRIAKICEGLPLSIGLTAGVLARRVTDLDWWEEVEGNLSSKIFVKLADLLRFILLTHLRHLVLKNLPLKRLPPSIVNLQNLEVLVVGWVGDVFIPDTIWKMKKLKTSGCS</sequence>
<name>A0ACC0BCE1_CATRO</name>
<comment type="caution">
    <text evidence="1">The sequence shown here is derived from an EMBL/GenBank/DDBJ whole genome shotgun (WGS) entry which is preliminary data.</text>
</comment>
<keyword evidence="2" id="KW-1185">Reference proteome</keyword>
<dbReference type="EMBL" id="CM044703">
    <property type="protein sequence ID" value="KAI5670300.1"/>
    <property type="molecule type" value="Genomic_DNA"/>
</dbReference>